<evidence type="ECO:0000313" key="3">
    <source>
        <dbReference type="Proteomes" id="UP000006502"/>
    </source>
</evidence>
<reference evidence="3" key="2">
    <citation type="submission" date="2012-07" db="EMBL/GenBank/DDBJ databases">
        <title>Complete genome sequence of 'Candidatus Mycoplasma haemolamae'.</title>
        <authorList>
            <person name="Guimaraes A.M.S."/>
            <person name="Toth B."/>
            <person name="Santos A.P."/>
            <person name="Nascimento N.C."/>
            <person name="Sojka J.E."/>
            <person name="Messick J.B."/>
        </authorList>
    </citation>
    <scope>NUCLEOTIDE SEQUENCE [LARGE SCALE GENOMIC DNA]</scope>
    <source>
        <strain evidence="3">Purdue</strain>
    </source>
</reference>
<reference evidence="2 3" key="1">
    <citation type="journal article" date="2012" name="J. Bacteriol.">
        <title>Genome Sequence of "Candidatus Mycoplasma haemolamae" Strain Purdue, a Red Blood Cell Pathogen of Alpacas (Vicugna pacos) and Llamas (Lama glama).</title>
        <authorList>
            <person name="Guimaraes A.M."/>
            <person name="Toth B."/>
            <person name="Santos A.P."/>
            <person name="do Nascimento N.C."/>
            <person name="Kritchevsky J.E."/>
            <person name="Messick J.B."/>
        </authorList>
    </citation>
    <scope>NUCLEOTIDE SEQUENCE [LARGE SCALE GENOMIC DNA]</scope>
    <source>
        <strain evidence="2 3">Purdue</strain>
    </source>
</reference>
<protein>
    <submittedName>
        <fullName evidence="2">Uncharacterized protein</fullName>
    </submittedName>
</protein>
<evidence type="ECO:0000256" key="1">
    <source>
        <dbReference type="SAM" id="MobiDB-lite"/>
    </source>
</evidence>
<dbReference type="EMBL" id="CP003731">
    <property type="protein sequence ID" value="AFO52308.1"/>
    <property type="molecule type" value="Genomic_DNA"/>
</dbReference>
<evidence type="ECO:0000313" key="2">
    <source>
        <dbReference type="EMBL" id="AFO52308.1"/>
    </source>
</evidence>
<gene>
    <name evidence="2" type="ordered locus">MHLP_03640</name>
</gene>
<dbReference type="Proteomes" id="UP000006502">
    <property type="component" value="Chromosome"/>
</dbReference>
<name>I7BKA1_MYCHA</name>
<feature type="region of interest" description="Disordered" evidence="1">
    <location>
        <begin position="41"/>
        <end position="63"/>
    </location>
</feature>
<sequence length="63" mass="6421">MVTTPPVGSVGGLGTYHYLSGNGSSERESNGQQSCCSGNCSDSCCPKEGEKTNCCTSCPAKPK</sequence>
<accession>I7BKA1</accession>
<proteinExistence type="predicted"/>
<keyword evidence="3" id="KW-1185">Reference proteome</keyword>
<organism evidence="2 3">
    <name type="scientific">Mycoplasma haematolamae (strain Purdue)</name>
    <dbReference type="NCBI Taxonomy" id="1212765"/>
    <lineage>
        <taxon>Bacteria</taxon>
        <taxon>Bacillati</taxon>
        <taxon>Mycoplasmatota</taxon>
        <taxon>Mollicutes</taxon>
        <taxon>Mycoplasmataceae</taxon>
        <taxon>Mycoplasma</taxon>
    </lineage>
</organism>
<dbReference type="KEGG" id="mhl:MHLP_03640"/>
<dbReference type="STRING" id="1212765.MHLP_03640"/>
<dbReference type="HOGENOM" id="CLU_2881046_0_0_14"/>
<dbReference type="AlphaFoldDB" id="I7BKA1"/>